<dbReference type="InterPro" id="IPR004089">
    <property type="entry name" value="MCPsignal_dom"/>
</dbReference>
<dbReference type="GO" id="GO:0016020">
    <property type="term" value="C:membrane"/>
    <property type="evidence" value="ECO:0007669"/>
    <property type="project" value="InterPro"/>
</dbReference>
<dbReference type="PROSITE" id="PS50111">
    <property type="entry name" value="CHEMOTAXIS_TRANSDUC_2"/>
    <property type="match status" value="1"/>
</dbReference>
<evidence type="ECO:0000313" key="7">
    <source>
        <dbReference type="Proteomes" id="UP000242850"/>
    </source>
</evidence>
<dbReference type="Proteomes" id="UP000242850">
    <property type="component" value="Unassembled WGS sequence"/>
</dbReference>
<keyword evidence="3" id="KW-0175">Coiled coil</keyword>
<accession>A0A1H5WW85</accession>
<dbReference type="PANTHER" id="PTHR32089">
    <property type="entry name" value="METHYL-ACCEPTING CHEMOTAXIS PROTEIN MCPB"/>
    <property type="match status" value="1"/>
</dbReference>
<dbReference type="Pfam" id="PF00015">
    <property type="entry name" value="MCPsignal"/>
    <property type="match status" value="1"/>
</dbReference>
<feature type="domain" description="Methyl-accepting transducer" evidence="5">
    <location>
        <begin position="278"/>
        <end position="521"/>
    </location>
</feature>
<evidence type="ECO:0000259" key="5">
    <source>
        <dbReference type="PROSITE" id="PS50111"/>
    </source>
</evidence>
<dbReference type="SUPFAM" id="SSF58104">
    <property type="entry name" value="Methyl-accepting chemotaxis protein (MCP) signaling domain"/>
    <property type="match status" value="1"/>
</dbReference>
<dbReference type="AlphaFoldDB" id="A0A1H5WW85"/>
<dbReference type="RefSeq" id="WP_103896520.1">
    <property type="nucleotide sequence ID" value="NZ_FNUK01000023.1"/>
</dbReference>
<evidence type="ECO:0000256" key="2">
    <source>
        <dbReference type="PROSITE-ProRule" id="PRU00284"/>
    </source>
</evidence>
<feature type="coiled-coil region" evidence="3">
    <location>
        <begin position="534"/>
        <end position="565"/>
    </location>
</feature>
<dbReference type="PANTHER" id="PTHR32089:SF112">
    <property type="entry name" value="LYSOZYME-LIKE PROTEIN-RELATED"/>
    <property type="match status" value="1"/>
</dbReference>
<evidence type="ECO:0000313" key="6">
    <source>
        <dbReference type="EMBL" id="SEG03734.1"/>
    </source>
</evidence>
<sequence length="565" mass="63584">MKTNRFGKNIFNLIVKTCLSFIFILILAYSFVIYSTLSKIQTTVKNTAEEASKIIDGDKLEKVWNLGDSNCKEFFEIRDNLIKFKSSKNVKYIYTLYVENNKSYFIVDGSLQDAAALKDEYIFKKEMKLAMEGNVTCLKFPIKDKWGTFISGYAPIKNSSGKIVGIVAADVDVENFVYMNYMLLISITATIIITMIIAFFTTKKYSNKIVSQIENAAGNMNKLSLGDLTVSLFAKTNDEIEDIINKADEFRLSINNILLSIKEKFENVFEQAKNLAYISSELQKASHEVASSLQTSGYEVERQNQSFSNLTKFINEYNLNLEKSINIIKDMENYAKEIEKDFDKTNQDITLLISSVKQVNNTYGEVLKNIEMLNENINQISQISNLINDIADQTNLLALNAAIEAARAGDLGKGFAVVAEEVRKLAEKSKESAQNISKIIDVVSKENKTVVEKAQDMNKIINSQIKQAEETTQIFNNISSSISTLISKISTAYNYTNEIDNGRQMILKSVDDLSLSINNIYKSITTISATSQELYSASDEISQAAEKLKEASKETLSEINKFKLK</sequence>
<proteinExistence type="predicted"/>
<dbReference type="GO" id="GO:0007165">
    <property type="term" value="P:signal transduction"/>
    <property type="evidence" value="ECO:0007669"/>
    <property type="project" value="UniProtKB-KW"/>
</dbReference>
<evidence type="ECO:0000256" key="1">
    <source>
        <dbReference type="ARBA" id="ARBA00023224"/>
    </source>
</evidence>
<keyword evidence="7" id="KW-1185">Reference proteome</keyword>
<protein>
    <submittedName>
        <fullName evidence="6">Methyl-accepting chemotaxis protein</fullName>
    </submittedName>
</protein>
<keyword evidence="4" id="KW-0472">Membrane</keyword>
<evidence type="ECO:0000256" key="3">
    <source>
        <dbReference type="SAM" id="Coils"/>
    </source>
</evidence>
<feature type="transmembrane region" description="Helical" evidence="4">
    <location>
        <begin position="181"/>
        <end position="200"/>
    </location>
</feature>
<reference evidence="7" key="1">
    <citation type="submission" date="2016-10" db="EMBL/GenBank/DDBJ databases">
        <authorList>
            <person name="Varghese N."/>
            <person name="Submissions S."/>
        </authorList>
    </citation>
    <scope>NUCLEOTIDE SEQUENCE [LARGE SCALE GENOMIC DNA]</scope>
    <source>
        <strain evidence="7">DSM 5463</strain>
    </source>
</reference>
<feature type="transmembrane region" description="Helical" evidence="4">
    <location>
        <begin position="12"/>
        <end position="34"/>
    </location>
</feature>
<organism evidence="6 7">
    <name type="scientific">Caloramator fervidus</name>
    <dbReference type="NCBI Taxonomy" id="29344"/>
    <lineage>
        <taxon>Bacteria</taxon>
        <taxon>Bacillati</taxon>
        <taxon>Bacillota</taxon>
        <taxon>Clostridia</taxon>
        <taxon>Eubacteriales</taxon>
        <taxon>Clostridiaceae</taxon>
        <taxon>Caloramator</taxon>
    </lineage>
</organism>
<dbReference type="EMBL" id="FNUK01000023">
    <property type="protein sequence ID" value="SEG03734.1"/>
    <property type="molecule type" value="Genomic_DNA"/>
</dbReference>
<evidence type="ECO:0000256" key="4">
    <source>
        <dbReference type="SAM" id="Phobius"/>
    </source>
</evidence>
<dbReference type="OrthoDB" id="2542987at2"/>
<dbReference type="Gene3D" id="1.10.287.950">
    <property type="entry name" value="Methyl-accepting chemotaxis protein"/>
    <property type="match status" value="1"/>
</dbReference>
<dbReference type="Gene3D" id="6.10.340.10">
    <property type="match status" value="1"/>
</dbReference>
<gene>
    <name evidence="6" type="ORF">SAMN05660865_01596</name>
</gene>
<keyword evidence="1 2" id="KW-0807">Transducer</keyword>
<dbReference type="SMART" id="SM00283">
    <property type="entry name" value="MA"/>
    <property type="match status" value="1"/>
</dbReference>
<name>A0A1H5WW85_9CLOT</name>
<keyword evidence="4" id="KW-1133">Transmembrane helix</keyword>
<feature type="coiled-coil region" evidence="3">
    <location>
        <begin position="321"/>
        <end position="376"/>
    </location>
</feature>
<keyword evidence="4" id="KW-0812">Transmembrane</keyword>